<keyword evidence="4 5" id="KW-0472">Membrane</keyword>
<keyword evidence="3 5" id="KW-1133">Transmembrane helix</keyword>
<evidence type="ECO:0000259" key="6">
    <source>
        <dbReference type="Pfam" id="PF04547"/>
    </source>
</evidence>
<dbReference type="AlphaFoldDB" id="A0A433A0L0"/>
<dbReference type="Proteomes" id="UP000268093">
    <property type="component" value="Unassembled WGS sequence"/>
</dbReference>
<accession>A0A433A0L0</accession>
<evidence type="ECO:0000256" key="5">
    <source>
        <dbReference type="SAM" id="Phobius"/>
    </source>
</evidence>
<evidence type="ECO:0000313" key="7">
    <source>
        <dbReference type="EMBL" id="RUO96234.1"/>
    </source>
</evidence>
<dbReference type="PANTHER" id="PTHR12308">
    <property type="entry name" value="ANOCTAMIN"/>
    <property type="match status" value="1"/>
</dbReference>
<feature type="non-terminal residue" evidence="7">
    <location>
        <position position="174"/>
    </location>
</feature>
<dbReference type="PANTHER" id="PTHR12308:SF73">
    <property type="entry name" value="ANOCTAMIN"/>
    <property type="match status" value="1"/>
</dbReference>
<dbReference type="GO" id="GO:0005254">
    <property type="term" value="F:chloride channel activity"/>
    <property type="evidence" value="ECO:0007669"/>
    <property type="project" value="TreeGrafter"/>
</dbReference>
<name>A0A433A0L0_9FUNG</name>
<feature type="transmembrane region" description="Helical" evidence="5">
    <location>
        <begin position="138"/>
        <end position="162"/>
    </location>
</feature>
<evidence type="ECO:0000256" key="3">
    <source>
        <dbReference type="ARBA" id="ARBA00022989"/>
    </source>
</evidence>
<dbReference type="EMBL" id="RBNI01022516">
    <property type="protein sequence ID" value="RUO96234.1"/>
    <property type="molecule type" value="Genomic_DNA"/>
</dbReference>
<dbReference type="GO" id="GO:0032541">
    <property type="term" value="C:cortical endoplasmic reticulum"/>
    <property type="evidence" value="ECO:0007669"/>
    <property type="project" value="TreeGrafter"/>
</dbReference>
<proteinExistence type="predicted"/>
<evidence type="ECO:0000256" key="4">
    <source>
        <dbReference type="ARBA" id="ARBA00023136"/>
    </source>
</evidence>
<gene>
    <name evidence="7" type="ORF">BC936DRAFT_142371</name>
</gene>
<feature type="domain" description="Anoctamin transmembrane" evidence="6">
    <location>
        <begin position="29"/>
        <end position="171"/>
    </location>
</feature>
<organism evidence="7 8">
    <name type="scientific">Jimgerdemannia flammicorona</name>
    <dbReference type="NCBI Taxonomy" id="994334"/>
    <lineage>
        <taxon>Eukaryota</taxon>
        <taxon>Fungi</taxon>
        <taxon>Fungi incertae sedis</taxon>
        <taxon>Mucoromycota</taxon>
        <taxon>Mucoromycotina</taxon>
        <taxon>Endogonomycetes</taxon>
        <taxon>Endogonales</taxon>
        <taxon>Endogonaceae</taxon>
        <taxon>Jimgerdemannia</taxon>
    </lineage>
</organism>
<protein>
    <submittedName>
        <fullName evidence="7">Calcium-activated chloride channel-domain-containing protein</fullName>
    </submittedName>
</protein>
<sequence length="174" mass="19709">MADSGGRLPQDPEPLRREGALTNSNIPTQIGFYFAFLQFYFLSLTPPSVLGFLVYLFGLNSYSITFSSLMVIWSIFFTSLWERRERELAVQWGTHHQSKTERRRAAFKGELVIDDPITGSKVSYVPVWKTWARRAASVPGIIVGAVGLSLVVSAVFTIEVFLKEYYRGPLHEIL</sequence>
<evidence type="ECO:0000313" key="8">
    <source>
        <dbReference type="Proteomes" id="UP000268093"/>
    </source>
</evidence>
<reference evidence="7 8" key="1">
    <citation type="journal article" date="2018" name="New Phytol.">
        <title>Phylogenomics of Endogonaceae and evolution of mycorrhizas within Mucoromycota.</title>
        <authorList>
            <person name="Chang Y."/>
            <person name="Desiro A."/>
            <person name="Na H."/>
            <person name="Sandor L."/>
            <person name="Lipzen A."/>
            <person name="Clum A."/>
            <person name="Barry K."/>
            <person name="Grigoriev I.V."/>
            <person name="Martin F.M."/>
            <person name="Stajich J.E."/>
            <person name="Smith M.E."/>
            <person name="Bonito G."/>
            <person name="Spatafora J.W."/>
        </authorList>
    </citation>
    <scope>NUCLEOTIDE SEQUENCE [LARGE SCALE GENOMIC DNA]</scope>
    <source>
        <strain evidence="7 8">GMNB39</strain>
    </source>
</reference>
<keyword evidence="8" id="KW-1185">Reference proteome</keyword>
<evidence type="ECO:0000256" key="1">
    <source>
        <dbReference type="ARBA" id="ARBA00004141"/>
    </source>
</evidence>
<feature type="transmembrane region" description="Helical" evidence="5">
    <location>
        <begin position="32"/>
        <end position="56"/>
    </location>
</feature>
<feature type="transmembrane region" description="Helical" evidence="5">
    <location>
        <begin position="62"/>
        <end position="81"/>
    </location>
</feature>
<dbReference type="OrthoDB" id="296386at2759"/>
<dbReference type="GO" id="GO:0016020">
    <property type="term" value="C:membrane"/>
    <property type="evidence" value="ECO:0007669"/>
    <property type="project" value="UniProtKB-SubCell"/>
</dbReference>
<keyword evidence="2 5" id="KW-0812">Transmembrane</keyword>
<dbReference type="InterPro" id="IPR007632">
    <property type="entry name" value="Anoctamin"/>
</dbReference>
<dbReference type="Pfam" id="PF04547">
    <property type="entry name" value="Anoctamin"/>
    <property type="match status" value="1"/>
</dbReference>
<dbReference type="InterPro" id="IPR049452">
    <property type="entry name" value="Anoctamin_TM"/>
</dbReference>
<comment type="subcellular location">
    <subcellularLocation>
        <location evidence="1">Membrane</location>
        <topology evidence="1">Multi-pass membrane protein</topology>
    </subcellularLocation>
</comment>
<evidence type="ECO:0000256" key="2">
    <source>
        <dbReference type="ARBA" id="ARBA00022692"/>
    </source>
</evidence>
<comment type="caution">
    <text evidence="7">The sequence shown here is derived from an EMBL/GenBank/DDBJ whole genome shotgun (WGS) entry which is preliminary data.</text>
</comment>